<protein>
    <submittedName>
        <fullName evidence="2">Uncharacterized protein</fullName>
    </submittedName>
</protein>
<feature type="compositionally biased region" description="Polar residues" evidence="1">
    <location>
        <begin position="221"/>
        <end position="233"/>
    </location>
</feature>
<sequence length="415" mass="45898">MAAISPDDLGTADRERYSERVETAGPDLLAELSTWVDDTWDESRHGPRTQLDGTLASITALVTWLFDVADEGLPGIPATVRRFNWIPPARPDEDMDVTVRRDYAAAAVDAYIAAVLHRYDPAARWQPLRTPGRVPDVWEGWPHVYVHGTPVDLASGPNLNKFFDDRPGASGHPPRNPAWLTVLLTEQLPANILENDLPADPNFLPAPGRTTPAQPWEPFEPSSTPDGQSATQAHQDERKQPLSRPPGSEDAPRLPPCLEGDFVMTAVQDPRITDDGFFKIDKSATGDARDNVEVDEEEEMDLTQLAEEGPALSARALHRELLSLGFEHQGSLSQATPTAPRLDRTDEQYVFDGAEAVLLAETFSTRGRLRYLFFQWLNQPGCSPASPTGRWLAQQVQDMATRRGARLVAADTRYV</sequence>
<name>A0A7Y9DQW8_9ACTN</name>
<dbReference type="RefSeq" id="WP_179755887.1">
    <property type="nucleotide sequence ID" value="NZ_BAAAGN010000008.1"/>
</dbReference>
<dbReference type="EMBL" id="JACCBB010000001">
    <property type="protein sequence ID" value="NYD25049.1"/>
    <property type="molecule type" value="Genomic_DNA"/>
</dbReference>
<comment type="caution">
    <text evidence="2">The sequence shown here is derived from an EMBL/GenBank/DDBJ whole genome shotgun (WGS) entry which is preliminary data.</text>
</comment>
<proteinExistence type="predicted"/>
<evidence type="ECO:0000313" key="3">
    <source>
        <dbReference type="Proteomes" id="UP000521922"/>
    </source>
</evidence>
<evidence type="ECO:0000313" key="2">
    <source>
        <dbReference type="EMBL" id="NYD25049.1"/>
    </source>
</evidence>
<accession>A0A7Y9DQW8</accession>
<dbReference type="AlphaFoldDB" id="A0A7Y9DQW8"/>
<gene>
    <name evidence="2" type="ORF">BJ968_004589</name>
</gene>
<keyword evidence="3" id="KW-1185">Reference proteome</keyword>
<reference evidence="2 3" key="1">
    <citation type="submission" date="2020-07" db="EMBL/GenBank/DDBJ databases">
        <title>Sequencing the genomes of 1000 actinobacteria strains.</title>
        <authorList>
            <person name="Klenk H.-P."/>
        </authorList>
    </citation>
    <scope>NUCLEOTIDE SEQUENCE [LARGE SCALE GENOMIC DNA]</scope>
    <source>
        <strain evidence="2 3">DSM 7487</strain>
    </source>
</reference>
<organism evidence="2 3">
    <name type="scientific">Kineococcus aurantiacus</name>
    <dbReference type="NCBI Taxonomy" id="37633"/>
    <lineage>
        <taxon>Bacteria</taxon>
        <taxon>Bacillati</taxon>
        <taxon>Actinomycetota</taxon>
        <taxon>Actinomycetes</taxon>
        <taxon>Kineosporiales</taxon>
        <taxon>Kineosporiaceae</taxon>
        <taxon>Kineococcus</taxon>
    </lineage>
</organism>
<evidence type="ECO:0000256" key="1">
    <source>
        <dbReference type="SAM" id="MobiDB-lite"/>
    </source>
</evidence>
<dbReference type="Proteomes" id="UP000521922">
    <property type="component" value="Unassembled WGS sequence"/>
</dbReference>
<feature type="region of interest" description="Disordered" evidence="1">
    <location>
        <begin position="195"/>
        <end position="257"/>
    </location>
</feature>